<gene>
    <name evidence="1" type="ORF">GRJ2_000983000</name>
</gene>
<organism evidence="1 2">
    <name type="scientific">Grus japonensis</name>
    <name type="common">Japanese crane</name>
    <name type="synonym">Red-crowned crane</name>
    <dbReference type="NCBI Taxonomy" id="30415"/>
    <lineage>
        <taxon>Eukaryota</taxon>
        <taxon>Metazoa</taxon>
        <taxon>Chordata</taxon>
        <taxon>Craniata</taxon>
        <taxon>Vertebrata</taxon>
        <taxon>Euteleostomi</taxon>
        <taxon>Archelosauria</taxon>
        <taxon>Archosauria</taxon>
        <taxon>Dinosauria</taxon>
        <taxon>Saurischia</taxon>
        <taxon>Theropoda</taxon>
        <taxon>Coelurosauria</taxon>
        <taxon>Aves</taxon>
        <taxon>Neognathae</taxon>
        <taxon>Neoaves</taxon>
        <taxon>Gruiformes</taxon>
        <taxon>Gruidae</taxon>
        <taxon>Grus</taxon>
    </lineage>
</organism>
<dbReference type="GO" id="GO:0004860">
    <property type="term" value="F:protein kinase inhibitor activity"/>
    <property type="evidence" value="ECO:0007669"/>
    <property type="project" value="UniProtKB-KW"/>
</dbReference>
<dbReference type="Proteomes" id="UP001623348">
    <property type="component" value="Unassembled WGS sequence"/>
</dbReference>
<name>A0ABC9WJE6_GRUJA</name>
<protein>
    <submittedName>
        <fullName evidence="1">cAMP-dependent protein kinase inhibitor alpha</fullName>
    </submittedName>
</protein>
<dbReference type="AlphaFoldDB" id="A0ABC9WJE6"/>
<dbReference type="EMBL" id="BAAFJT010000002">
    <property type="protein sequence ID" value="GAB0185177.1"/>
    <property type="molecule type" value="Genomic_DNA"/>
</dbReference>
<evidence type="ECO:0000313" key="2">
    <source>
        <dbReference type="Proteomes" id="UP001623348"/>
    </source>
</evidence>
<reference evidence="1 2" key="1">
    <citation type="submission" date="2024-06" db="EMBL/GenBank/DDBJ databases">
        <title>The draft genome of Grus japonensis, version 3.</title>
        <authorList>
            <person name="Nabeshima K."/>
            <person name="Suzuki S."/>
            <person name="Onuma M."/>
        </authorList>
    </citation>
    <scope>NUCLEOTIDE SEQUENCE [LARGE SCALE GENOMIC DNA]</scope>
    <source>
        <strain evidence="1 2">451A</strain>
    </source>
</reference>
<comment type="caution">
    <text evidence="1">The sequence shown here is derived from an EMBL/GenBank/DDBJ whole genome shotgun (WGS) entry which is preliminary data.</text>
</comment>
<keyword evidence="2" id="KW-1185">Reference proteome</keyword>
<dbReference type="PANTHER" id="PTHR33332">
    <property type="entry name" value="REVERSE TRANSCRIPTASE DOMAIN-CONTAINING PROTEIN"/>
    <property type="match status" value="1"/>
</dbReference>
<accession>A0ABC9WJE6</accession>
<evidence type="ECO:0000313" key="1">
    <source>
        <dbReference type="EMBL" id="GAB0185177.1"/>
    </source>
</evidence>
<proteinExistence type="predicted"/>
<sequence length="198" mass="21951">MLSLLLLPPQEEDSSHASCSSVGSLSRETVVHKLRQYSGIECALSIFADDIKPSGAVDSLEERDAIQRAPDRLEEWAHVNLMKFNKAKCKVLHLRQGNHQYQYRLEDELIESSSAEKDSGILVDEKLDVSQQCALAAQKANCILGCIKRSVASRSREGILPLYSALLRPHLDPALWSTVQDRHGPVRAGPEDSHENGL</sequence>
<keyword evidence="1" id="KW-0649">Protein kinase inhibitor</keyword>